<name>L8GZF1_ACACF</name>
<dbReference type="KEGG" id="acan:ACA1_062280"/>
<organism evidence="1 2">
    <name type="scientific">Acanthamoeba castellanii (strain ATCC 30010 / Neff)</name>
    <dbReference type="NCBI Taxonomy" id="1257118"/>
    <lineage>
        <taxon>Eukaryota</taxon>
        <taxon>Amoebozoa</taxon>
        <taxon>Discosea</taxon>
        <taxon>Longamoebia</taxon>
        <taxon>Centramoebida</taxon>
        <taxon>Acanthamoebidae</taxon>
        <taxon>Acanthamoeba</taxon>
    </lineage>
</organism>
<proteinExistence type="predicted"/>
<dbReference type="OrthoDB" id="6079843at2759"/>
<protein>
    <submittedName>
        <fullName evidence="1">Uncharacterized protein</fullName>
    </submittedName>
</protein>
<accession>L8GZF1</accession>
<dbReference type="GeneID" id="14917926"/>
<sequence>MEEEGGARGNPFEVLPEELSVRILRELSADALVNASAEWQDALALYKEQSEKAWKQIYVESSTTVLTADMMAQLNAWLSGYRTWKLIYRGFHKHCDKKGPTVTVCKTEKGYSRIPSIVERSSPPTATPTVGDVPFIFSLKNPKGVEPCFMQHKGSGTGVINNANYGPTWGAEAKQDLGVFGYPHNKGRWSWSRLGSFYSSTALRQALTKEEDWHCFLAGEPHFLVGEVEVFAIDREHPHLRREKELAAPPERKRSVFASMVHRLRGSKRTGAKE</sequence>
<dbReference type="Proteomes" id="UP000011083">
    <property type="component" value="Unassembled WGS sequence"/>
</dbReference>
<evidence type="ECO:0000313" key="1">
    <source>
        <dbReference type="EMBL" id="ELR17486.1"/>
    </source>
</evidence>
<dbReference type="RefSeq" id="XP_004339499.1">
    <property type="nucleotide sequence ID" value="XM_004339451.1"/>
</dbReference>
<dbReference type="SUPFAM" id="SSF81383">
    <property type="entry name" value="F-box domain"/>
    <property type="match status" value="1"/>
</dbReference>
<reference evidence="1 2" key="1">
    <citation type="journal article" date="2013" name="Genome Biol.">
        <title>Genome of Acanthamoeba castellanii highlights extensive lateral gene transfer and early evolution of tyrosine kinase signaling.</title>
        <authorList>
            <person name="Clarke M."/>
            <person name="Lohan A.J."/>
            <person name="Liu B."/>
            <person name="Lagkouvardos I."/>
            <person name="Roy S."/>
            <person name="Zafar N."/>
            <person name="Bertelli C."/>
            <person name="Schilde C."/>
            <person name="Kianianmomeni A."/>
            <person name="Burglin T.R."/>
            <person name="Frech C."/>
            <person name="Turcotte B."/>
            <person name="Kopec K.O."/>
            <person name="Synnott J.M."/>
            <person name="Choo C."/>
            <person name="Paponov I."/>
            <person name="Finkler A."/>
            <person name="Soon Heng Tan C."/>
            <person name="Hutchins A.P."/>
            <person name="Weinmeier T."/>
            <person name="Rattei T."/>
            <person name="Chu J.S."/>
            <person name="Gimenez G."/>
            <person name="Irimia M."/>
            <person name="Rigden D.J."/>
            <person name="Fitzpatrick D.A."/>
            <person name="Lorenzo-Morales J."/>
            <person name="Bateman A."/>
            <person name="Chiu C.H."/>
            <person name="Tang P."/>
            <person name="Hegemann P."/>
            <person name="Fromm H."/>
            <person name="Raoult D."/>
            <person name="Greub G."/>
            <person name="Miranda-Saavedra D."/>
            <person name="Chen N."/>
            <person name="Nash P."/>
            <person name="Ginger M.L."/>
            <person name="Horn M."/>
            <person name="Schaap P."/>
            <person name="Caler L."/>
            <person name="Loftus B."/>
        </authorList>
    </citation>
    <scope>NUCLEOTIDE SEQUENCE [LARGE SCALE GENOMIC DNA]</scope>
    <source>
        <strain evidence="1 2">Neff</strain>
    </source>
</reference>
<dbReference type="VEuPathDB" id="AmoebaDB:ACA1_062280"/>
<keyword evidence="2" id="KW-1185">Reference proteome</keyword>
<evidence type="ECO:0000313" key="2">
    <source>
        <dbReference type="Proteomes" id="UP000011083"/>
    </source>
</evidence>
<dbReference type="InterPro" id="IPR036047">
    <property type="entry name" value="F-box-like_dom_sf"/>
</dbReference>
<dbReference type="EMBL" id="KB007974">
    <property type="protein sequence ID" value="ELR17486.1"/>
    <property type="molecule type" value="Genomic_DNA"/>
</dbReference>
<gene>
    <name evidence="1" type="ORF">ACA1_062280</name>
</gene>
<dbReference type="AlphaFoldDB" id="L8GZF1"/>